<proteinExistence type="predicted"/>
<evidence type="ECO:0000313" key="2">
    <source>
        <dbReference type="EMBL" id="CAI9548722.1"/>
    </source>
</evidence>
<evidence type="ECO:0000313" key="3">
    <source>
        <dbReference type="Proteomes" id="UP001162483"/>
    </source>
</evidence>
<feature type="region of interest" description="Disordered" evidence="1">
    <location>
        <begin position="57"/>
        <end position="78"/>
    </location>
</feature>
<sequence length="78" mass="8555">MAHGGSQQSAIHTKWCASLTRPSLKRWCDRRANIRSGMKSTCGRPTENCAIWPVGQSLRKGTNGTPAHHPEQEDAEAV</sequence>
<keyword evidence="3" id="KW-1185">Reference proteome</keyword>
<dbReference type="EMBL" id="CATNWA010004815">
    <property type="protein sequence ID" value="CAI9548722.1"/>
    <property type="molecule type" value="Genomic_DNA"/>
</dbReference>
<name>A0ABN9BMH1_9NEOB</name>
<accession>A0ABN9BMH1</accession>
<dbReference type="Proteomes" id="UP001162483">
    <property type="component" value="Unassembled WGS sequence"/>
</dbReference>
<reference evidence="2" key="1">
    <citation type="submission" date="2023-05" db="EMBL/GenBank/DDBJ databases">
        <authorList>
            <person name="Stuckert A."/>
        </authorList>
    </citation>
    <scope>NUCLEOTIDE SEQUENCE</scope>
</reference>
<protein>
    <submittedName>
        <fullName evidence="2">Uncharacterized protein</fullName>
    </submittedName>
</protein>
<gene>
    <name evidence="2" type="ORF">SPARVUS_LOCUS3213184</name>
</gene>
<organism evidence="2 3">
    <name type="scientific">Staurois parvus</name>
    <dbReference type="NCBI Taxonomy" id="386267"/>
    <lineage>
        <taxon>Eukaryota</taxon>
        <taxon>Metazoa</taxon>
        <taxon>Chordata</taxon>
        <taxon>Craniata</taxon>
        <taxon>Vertebrata</taxon>
        <taxon>Euteleostomi</taxon>
        <taxon>Amphibia</taxon>
        <taxon>Batrachia</taxon>
        <taxon>Anura</taxon>
        <taxon>Neobatrachia</taxon>
        <taxon>Ranoidea</taxon>
        <taxon>Ranidae</taxon>
        <taxon>Staurois</taxon>
    </lineage>
</organism>
<comment type="caution">
    <text evidence="2">The sequence shown here is derived from an EMBL/GenBank/DDBJ whole genome shotgun (WGS) entry which is preliminary data.</text>
</comment>
<evidence type="ECO:0000256" key="1">
    <source>
        <dbReference type="SAM" id="MobiDB-lite"/>
    </source>
</evidence>